<dbReference type="AlphaFoldDB" id="A0A066WQZ3"/>
<dbReference type="OMA" id="MSSFACC"/>
<evidence type="ECO:0008006" key="10">
    <source>
        <dbReference type="Google" id="ProtNLM"/>
    </source>
</evidence>
<evidence type="ECO:0000313" key="9">
    <source>
        <dbReference type="Proteomes" id="UP000027361"/>
    </source>
</evidence>
<dbReference type="RefSeq" id="XP_013245904.1">
    <property type="nucleotide sequence ID" value="XM_013390450.1"/>
</dbReference>
<dbReference type="InParanoid" id="A0A066WQZ3"/>
<dbReference type="GeneID" id="25263565"/>
<dbReference type="HOGENOM" id="CLU_036918_3_0_1"/>
<dbReference type="GO" id="GO:0016020">
    <property type="term" value="C:membrane"/>
    <property type="evidence" value="ECO:0007669"/>
    <property type="project" value="UniProtKB-SubCell"/>
</dbReference>
<organism evidence="8 9">
    <name type="scientific">Tilletiaria anomala (strain ATCC 24038 / CBS 436.72 / UBC 951)</name>
    <dbReference type="NCBI Taxonomy" id="1037660"/>
    <lineage>
        <taxon>Eukaryota</taxon>
        <taxon>Fungi</taxon>
        <taxon>Dikarya</taxon>
        <taxon>Basidiomycota</taxon>
        <taxon>Ustilaginomycotina</taxon>
        <taxon>Exobasidiomycetes</taxon>
        <taxon>Georgefischeriales</taxon>
        <taxon>Tilletiariaceae</taxon>
        <taxon>Tilletiaria</taxon>
    </lineage>
</organism>
<feature type="transmembrane region" description="Helical" evidence="7">
    <location>
        <begin position="265"/>
        <end position="286"/>
    </location>
</feature>
<evidence type="ECO:0000256" key="6">
    <source>
        <dbReference type="SAM" id="MobiDB-lite"/>
    </source>
</evidence>
<gene>
    <name evidence="8" type="ORF">K437DRAFT_253389</name>
</gene>
<dbReference type="STRING" id="1037660.A0A066WQZ3"/>
<dbReference type="Proteomes" id="UP000027361">
    <property type="component" value="Unassembled WGS sequence"/>
</dbReference>
<evidence type="ECO:0000256" key="4">
    <source>
        <dbReference type="ARBA" id="ARBA00022989"/>
    </source>
</evidence>
<dbReference type="PANTHER" id="PTHR13353:SF5">
    <property type="entry name" value="TRANSMEMBRANE PROTEIN 19"/>
    <property type="match status" value="1"/>
</dbReference>
<evidence type="ECO:0000256" key="2">
    <source>
        <dbReference type="ARBA" id="ARBA00009012"/>
    </source>
</evidence>
<dbReference type="InterPro" id="IPR002794">
    <property type="entry name" value="DUF92_TMEM19"/>
</dbReference>
<sequence length="361" mass="37492">MSTPAEPYLEVHPVALALSIVLAVQGVAKGSLALSGGFAAALMGYAHLANPNPTFGYLLLAFYIVGSRATKVKAGVKAKLEREQHQGKASSSKGHGHKASTGGQRDALQVLCNALPAAVAAATYRLLFSTERGLQGNVVRNAFGKHWSKAFLGDVVVLPCSSLSSSALANATPSPNLVVAARMCLLFALGHYACCMGDVLASELGILSRSPPRLITNLARIVPPGTNGGVSLIGTGWSAAGGLFIGLVTFAADVLLHCRASDRPVFIRGLELALLGSLAGFTGSMIDSVLGATLQRTWYSRETKQVLIGGPADPKRLSPYGKDEEDWIVMTGANVLSNNAVNIVSAVATATLTAFAGWLLL</sequence>
<feature type="region of interest" description="Disordered" evidence="6">
    <location>
        <begin position="76"/>
        <end position="102"/>
    </location>
</feature>
<comment type="similarity">
    <text evidence="2">Belongs to the TMEM19 family.</text>
</comment>
<evidence type="ECO:0000256" key="3">
    <source>
        <dbReference type="ARBA" id="ARBA00022692"/>
    </source>
</evidence>
<evidence type="ECO:0000256" key="5">
    <source>
        <dbReference type="ARBA" id="ARBA00023136"/>
    </source>
</evidence>
<proteinExistence type="inferred from homology"/>
<name>A0A066WQZ3_TILAU</name>
<evidence type="ECO:0000256" key="1">
    <source>
        <dbReference type="ARBA" id="ARBA00004141"/>
    </source>
</evidence>
<protein>
    <recommendedName>
        <fullName evidence="10">DUF92-domain-containing protein</fullName>
    </recommendedName>
</protein>
<evidence type="ECO:0000256" key="7">
    <source>
        <dbReference type="SAM" id="Phobius"/>
    </source>
</evidence>
<keyword evidence="4 7" id="KW-1133">Transmembrane helix</keyword>
<dbReference type="OrthoDB" id="30881at2759"/>
<keyword evidence="3 7" id="KW-0812">Transmembrane</keyword>
<keyword evidence="9" id="KW-1185">Reference proteome</keyword>
<feature type="transmembrane region" description="Helical" evidence="7">
    <location>
        <begin position="340"/>
        <end position="360"/>
    </location>
</feature>
<comment type="subcellular location">
    <subcellularLocation>
        <location evidence="1">Membrane</location>
        <topology evidence="1">Multi-pass membrane protein</topology>
    </subcellularLocation>
</comment>
<comment type="caution">
    <text evidence="8">The sequence shown here is derived from an EMBL/GenBank/DDBJ whole genome shotgun (WGS) entry which is preliminary data.</text>
</comment>
<accession>A0A066WQZ3</accession>
<dbReference type="EMBL" id="JMSN01000004">
    <property type="protein sequence ID" value="KDN53065.1"/>
    <property type="molecule type" value="Genomic_DNA"/>
</dbReference>
<evidence type="ECO:0000313" key="8">
    <source>
        <dbReference type="EMBL" id="KDN53065.1"/>
    </source>
</evidence>
<reference evidence="8 9" key="1">
    <citation type="submission" date="2014-05" db="EMBL/GenBank/DDBJ databases">
        <title>Draft genome sequence of a rare smut relative, Tilletiaria anomala UBC 951.</title>
        <authorList>
            <consortium name="DOE Joint Genome Institute"/>
            <person name="Toome M."/>
            <person name="Kuo A."/>
            <person name="Henrissat B."/>
            <person name="Lipzen A."/>
            <person name="Tritt A."/>
            <person name="Yoshinaga Y."/>
            <person name="Zane M."/>
            <person name="Barry K."/>
            <person name="Grigoriev I.V."/>
            <person name="Spatafora J.W."/>
            <person name="Aimea M.C."/>
        </authorList>
    </citation>
    <scope>NUCLEOTIDE SEQUENCE [LARGE SCALE GENOMIC DNA]</scope>
    <source>
        <strain evidence="8 9">UBC 951</strain>
    </source>
</reference>
<feature type="transmembrane region" description="Helical" evidence="7">
    <location>
        <begin position="237"/>
        <end position="258"/>
    </location>
</feature>
<keyword evidence="5 7" id="KW-0472">Membrane</keyword>
<dbReference type="Pfam" id="PF01940">
    <property type="entry name" value="DUF92"/>
    <property type="match status" value="1"/>
</dbReference>
<dbReference type="PANTHER" id="PTHR13353">
    <property type="entry name" value="TRANSMEMBRANE PROTEIN 19"/>
    <property type="match status" value="1"/>
</dbReference>